<dbReference type="PANTHER" id="PTHR13696">
    <property type="entry name" value="P-LOOP CONTAINING NUCLEOSIDE TRIPHOSPHATE HYDROLASE"/>
    <property type="match status" value="1"/>
</dbReference>
<name>A0A0R1N3J4_9LACO</name>
<dbReference type="STRING" id="1423792.FD09_GL000190"/>
<dbReference type="AlphaFoldDB" id="A0A0R1N3J4"/>
<dbReference type="PATRIC" id="fig|1423792.3.peg.194"/>
<dbReference type="Gene3D" id="3.40.50.300">
    <property type="entry name" value="P-loop containing nucleotide triphosphate hydrolases"/>
    <property type="match status" value="1"/>
</dbReference>
<organism evidence="2 3">
    <name type="scientific">Schleiferilactobacillus perolens DSM 12744</name>
    <dbReference type="NCBI Taxonomy" id="1423792"/>
    <lineage>
        <taxon>Bacteria</taxon>
        <taxon>Bacillati</taxon>
        <taxon>Bacillota</taxon>
        <taxon>Bacilli</taxon>
        <taxon>Lactobacillales</taxon>
        <taxon>Lactobacillaceae</taxon>
        <taxon>Schleiferilactobacillus</taxon>
    </lineage>
</organism>
<evidence type="ECO:0000259" key="1">
    <source>
        <dbReference type="Pfam" id="PF13614"/>
    </source>
</evidence>
<dbReference type="InterPro" id="IPR050678">
    <property type="entry name" value="DNA_Partitioning_ATPase"/>
</dbReference>
<accession>A0A0R1N3J4</accession>
<keyword evidence="3" id="KW-1185">Reference proteome</keyword>
<dbReference type="Pfam" id="PF13614">
    <property type="entry name" value="AAA_31"/>
    <property type="match status" value="1"/>
</dbReference>
<dbReference type="PANTHER" id="PTHR13696:SF99">
    <property type="entry name" value="COBYRINIC ACID AC-DIAMIDE SYNTHASE"/>
    <property type="match status" value="1"/>
</dbReference>
<evidence type="ECO:0000313" key="3">
    <source>
        <dbReference type="Proteomes" id="UP000051330"/>
    </source>
</evidence>
<evidence type="ECO:0000313" key="2">
    <source>
        <dbReference type="EMBL" id="KRL14540.1"/>
    </source>
</evidence>
<sequence>MEQKVILHFDLKAGSGKSTMAALETYLLARMKERVLLIDLDPSAVSTHAIQKTFSIANDTSKNVFQGLKDGDLNSQVLDVQENLAIIPGSLRTNLWSPIVTAANDDDAGRILTNLIANIHRKFSYILLDVPARWDILSMNALIASNFVFLLLENQKSSFSLFSEAAHHLADFREASDASFTVSGIVPLLSRGSLTQPDNQRFLTDARASFGQAVLHNVIWNQERIKVFTDEGISAKAAWDQRALDMYQRVLNEELTRIG</sequence>
<dbReference type="RefSeq" id="WP_057817336.1">
    <property type="nucleotide sequence ID" value="NZ_AZEC01000001.1"/>
</dbReference>
<dbReference type="SUPFAM" id="SSF52540">
    <property type="entry name" value="P-loop containing nucleoside triphosphate hydrolases"/>
    <property type="match status" value="1"/>
</dbReference>
<gene>
    <name evidence="2" type="ORF">FD09_GL000190</name>
</gene>
<feature type="domain" description="AAA" evidence="1">
    <location>
        <begin position="4"/>
        <end position="170"/>
    </location>
</feature>
<dbReference type="InterPro" id="IPR025669">
    <property type="entry name" value="AAA_dom"/>
</dbReference>
<dbReference type="Proteomes" id="UP000051330">
    <property type="component" value="Unassembled WGS sequence"/>
</dbReference>
<dbReference type="EMBL" id="AZEC01000001">
    <property type="protein sequence ID" value="KRL14540.1"/>
    <property type="molecule type" value="Genomic_DNA"/>
</dbReference>
<dbReference type="InterPro" id="IPR027417">
    <property type="entry name" value="P-loop_NTPase"/>
</dbReference>
<comment type="caution">
    <text evidence="2">The sequence shown here is derived from an EMBL/GenBank/DDBJ whole genome shotgun (WGS) entry which is preliminary data.</text>
</comment>
<proteinExistence type="predicted"/>
<reference evidence="2 3" key="1">
    <citation type="journal article" date="2015" name="Genome Announc.">
        <title>Expanding the biotechnology potential of lactobacilli through comparative genomics of 213 strains and associated genera.</title>
        <authorList>
            <person name="Sun Z."/>
            <person name="Harris H.M."/>
            <person name="McCann A."/>
            <person name="Guo C."/>
            <person name="Argimon S."/>
            <person name="Zhang W."/>
            <person name="Yang X."/>
            <person name="Jeffery I.B."/>
            <person name="Cooney J.C."/>
            <person name="Kagawa T.F."/>
            <person name="Liu W."/>
            <person name="Song Y."/>
            <person name="Salvetti E."/>
            <person name="Wrobel A."/>
            <person name="Rasinkangas P."/>
            <person name="Parkhill J."/>
            <person name="Rea M.C."/>
            <person name="O'Sullivan O."/>
            <person name="Ritari J."/>
            <person name="Douillard F.P."/>
            <person name="Paul Ross R."/>
            <person name="Yang R."/>
            <person name="Briner A.E."/>
            <person name="Felis G.E."/>
            <person name="de Vos W.M."/>
            <person name="Barrangou R."/>
            <person name="Klaenhammer T.R."/>
            <person name="Caufield P.W."/>
            <person name="Cui Y."/>
            <person name="Zhang H."/>
            <person name="O'Toole P.W."/>
        </authorList>
    </citation>
    <scope>NUCLEOTIDE SEQUENCE [LARGE SCALE GENOMIC DNA]</scope>
    <source>
        <strain evidence="2 3">DSM 12744</strain>
    </source>
</reference>
<protein>
    <submittedName>
        <fullName evidence="2">ATPase involved in chromosome partitioning</fullName>
    </submittedName>
</protein>